<dbReference type="InterPro" id="IPR013260">
    <property type="entry name" value="mRNA_splic_SYF2"/>
</dbReference>
<protein>
    <recommendedName>
        <fullName evidence="8">Pre-mRNA-splicing factor SYF2</fullName>
    </recommendedName>
</protein>
<evidence type="ECO:0000256" key="7">
    <source>
        <dbReference type="ARBA" id="ARBA00045277"/>
    </source>
</evidence>
<organism evidence="10">
    <name type="scientific">Phallusia mammillata</name>
    <dbReference type="NCBI Taxonomy" id="59560"/>
    <lineage>
        <taxon>Eukaryota</taxon>
        <taxon>Metazoa</taxon>
        <taxon>Chordata</taxon>
        <taxon>Tunicata</taxon>
        <taxon>Ascidiacea</taxon>
        <taxon>Phlebobranchia</taxon>
        <taxon>Ascidiidae</taxon>
        <taxon>Phallusia</taxon>
    </lineage>
</organism>
<dbReference type="EMBL" id="LR790890">
    <property type="protein sequence ID" value="CAB3266752.1"/>
    <property type="molecule type" value="mRNA"/>
</dbReference>
<name>A0A6F9DTJ6_9ASCI</name>
<dbReference type="AlphaFoldDB" id="A0A6F9DTJ6"/>
<keyword evidence="3 8" id="KW-0507">mRNA processing</keyword>
<keyword evidence="5 8" id="KW-0508">mRNA splicing</keyword>
<keyword evidence="4 8" id="KW-0747">Spliceosome</keyword>
<dbReference type="GO" id="GO:0071013">
    <property type="term" value="C:catalytic step 2 spliceosome"/>
    <property type="evidence" value="ECO:0007669"/>
    <property type="project" value="TreeGrafter"/>
</dbReference>
<evidence type="ECO:0000256" key="6">
    <source>
        <dbReference type="ARBA" id="ARBA00023242"/>
    </source>
</evidence>
<comment type="function">
    <text evidence="7">Involved in pre-mRNA splicing as component of the spliceosome.</text>
</comment>
<dbReference type="PANTHER" id="PTHR13264">
    <property type="entry name" value="GCIP-INTERACTING PROTEIN P29"/>
    <property type="match status" value="1"/>
</dbReference>
<accession>A0A6F9DTJ6</accession>
<proteinExistence type="evidence at transcript level"/>
<comment type="similarity">
    <text evidence="2 8">Belongs to the SYF2 family.</text>
</comment>
<sequence>MEALNNIEGSCDKTSASSHSPKSKCNKHLEKLKSLKNRRFESKRLNRAEVVEEDRKNKLPSNWESRQQRVEWKLDDIKKRKKCEEIGVDYERRKVMDVSAADADRWDSNKKRKKDPDQGFSTFQEAGARHYRKLVRQIKPNMEEYNQQKEEMGEETFYAGINTLLPGQVKDTKEGIDRMVQDLEAQMEKKKNFRRRRAHDESKDIDYINESNARHNERLEKFYGKYTAEIKQNLERGTAV</sequence>
<evidence type="ECO:0000256" key="3">
    <source>
        <dbReference type="ARBA" id="ARBA00022664"/>
    </source>
</evidence>
<dbReference type="GO" id="GO:0071014">
    <property type="term" value="C:post-mRNA release spliceosomal complex"/>
    <property type="evidence" value="ECO:0007669"/>
    <property type="project" value="TreeGrafter"/>
</dbReference>
<reference evidence="10" key="1">
    <citation type="submission" date="2020-04" db="EMBL/GenBank/DDBJ databases">
        <authorList>
            <person name="Neveu A P."/>
        </authorList>
    </citation>
    <scope>NUCLEOTIDE SEQUENCE</scope>
    <source>
        <tissue evidence="10">Whole embryo</tissue>
    </source>
</reference>
<evidence type="ECO:0000256" key="8">
    <source>
        <dbReference type="RuleBase" id="RU367148"/>
    </source>
</evidence>
<evidence type="ECO:0000256" key="5">
    <source>
        <dbReference type="ARBA" id="ARBA00023187"/>
    </source>
</evidence>
<keyword evidence="6 8" id="KW-0539">Nucleus</keyword>
<dbReference type="GO" id="GO:0000974">
    <property type="term" value="C:Prp19 complex"/>
    <property type="evidence" value="ECO:0007669"/>
    <property type="project" value="TreeGrafter"/>
</dbReference>
<comment type="subcellular location">
    <subcellularLocation>
        <location evidence="1 8">Nucleus</location>
    </subcellularLocation>
</comment>
<gene>
    <name evidence="10" type="primary">Syf2</name>
</gene>
<evidence type="ECO:0000256" key="9">
    <source>
        <dbReference type="SAM" id="MobiDB-lite"/>
    </source>
</evidence>
<evidence type="ECO:0000313" key="10">
    <source>
        <dbReference type="EMBL" id="CAB3266752.1"/>
    </source>
</evidence>
<dbReference type="Pfam" id="PF08231">
    <property type="entry name" value="SYF2"/>
    <property type="match status" value="1"/>
</dbReference>
<dbReference type="PANTHER" id="PTHR13264:SF5">
    <property type="entry name" value="PRE-MRNA-SPLICING FACTOR SYF2"/>
    <property type="match status" value="1"/>
</dbReference>
<evidence type="ECO:0000256" key="4">
    <source>
        <dbReference type="ARBA" id="ARBA00022728"/>
    </source>
</evidence>
<comment type="subunit">
    <text evidence="8">May be part of a spliceosome complex.</text>
</comment>
<evidence type="ECO:0000256" key="1">
    <source>
        <dbReference type="ARBA" id="ARBA00004123"/>
    </source>
</evidence>
<evidence type="ECO:0000256" key="2">
    <source>
        <dbReference type="ARBA" id="ARBA00010028"/>
    </source>
</evidence>
<dbReference type="GO" id="GO:0000398">
    <property type="term" value="P:mRNA splicing, via spliceosome"/>
    <property type="evidence" value="ECO:0007669"/>
    <property type="project" value="UniProtKB-UniRule"/>
</dbReference>
<feature type="region of interest" description="Disordered" evidence="9">
    <location>
        <begin position="1"/>
        <end position="31"/>
    </location>
</feature>